<dbReference type="AlphaFoldDB" id="A0A830H8Z0"/>
<gene>
    <name evidence="2" type="ORF">PPROV_000160800</name>
</gene>
<feature type="region of interest" description="Disordered" evidence="1">
    <location>
        <begin position="1"/>
        <end position="31"/>
    </location>
</feature>
<proteinExistence type="predicted"/>
<keyword evidence="3" id="KW-1185">Reference proteome</keyword>
<dbReference type="EMBL" id="BNJQ01000004">
    <property type="protein sequence ID" value="GHP02853.1"/>
    <property type="molecule type" value="Genomic_DNA"/>
</dbReference>
<reference evidence="2" key="1">
    <citation type="submission" date="2020-10" db="EMBL/GenBank/DDBJ databases">
        <title>Unveiling of a novel bifunctional photoreceptor, Dualchrome1, isolated from a cosmopolitan green alga.</title>
        <authorList>
            <person name="Suzuki S."/>
            <person name="Kawachi M."/>
        </authorList>
    </citation>
    <scope>NUCLEOTIDE SEQUENCE</scope>
    <source>
        <strain evidence="2">NIES 2893</strain>
    </source>
</reference>
<evidence type="ECO:0000313" key="3">
    <source>
        <dbReference type="Proteomes" id="UP000660262"/>
    </source>
</evidence>
<comment type="caution">
    <text evidence="2">The sequence shown here is derived from an EMBL/GenBank/DDBJ whole genome shotgun (WGS) entry which is preliminary data.</text>
</comment>
<protein>
    <submittedName>
        <fullName evidence="2">Uncharacterized protein</fullName>
    </submittedName>
</protein>
<name>A0A830H8Z0_9CHLO</name>
<feature type="compositionally biased region" description="Low complexity" evidence="1">
    <location>
        <begin position="11"/>
        <end position="31"/>
    </location>
</feature>
<feature type="region of interest" description="Disordered" evidence="1">
    <location>
        <begin position="102"/>
        <end position="138"/>
    </location>
</feature>
<organism evidence="2 3">
    <name type="scientific">Pycnococcus provasolii</name>
    <dbReference type="NCBI Taxonomy" id="41880"/>
    <lineage>
        <taxon>Eukaryota</taxon>
        <taxon>Viridiplantae</taxon>
        <taxon>Chlorophyta</taxon>
        <taxon>Pseudoscourfieldiophyceae</taxon>
        <taxon>Pseudoscourfieldiales</taxon>
        <taxon>Pycnococcaceae</taxon>
        <taxon>Pycnococcus</taxon>
    </lineage>
</organism>
<evidence type="ECO:0000313" key="2">
    <source>
        <dbReference type="EMBL" id="GHP02853.1"/>
    </source>
</evidence>
<dbReference type="Proteomes" id="UP000660262">
    <property type="component" value="Unassembled WGS sequence"/>
</dbReference>
<evidence type="ECO:0000256" key="1">
    <source>
        <dbReference type="SAM" id="MobiDB-lite"/>
    </source>
</evidence>
<feature type="compositionally biased region" description="Gly residues" evidence="1">
    <location>
        <begin position="106"/>
        <end position="117"/>
    </location>
</feature>
<accession>A0A830H8Z0</accession>
<sequence length="350" mass="36779">MAASARFGAMSSSSRDPSSSSSSSSAPHSSLPLSDSVRLLHFFNTSSSSSLSGSSSSFLGRDPDVDVSGASSLAAACSYIGFQYSNSISVACDIVRSGASGASGSAQGGQQAGGGQHAKGQQSQTQTNVPGNPWKPPNDVFIIRRSDDANAVALVLRQQRRILRGGAELIKLVDTNTKRVRLAWQGERYVRGDVDINIFKCTLANKVLVVLVEFVHTSCHRWLEETITRVTHTASNAAPAGTPAVPQARRVIAPPQTLVAVANELEQSVNEIIAEKLPHAEVLAGGTWDPMDTPPFEQYVELGAQGSECLRLHTAVICASATGRVISGVRAGMNKSTPSAATPLVTPKQT</sequence>